<name>A0AAE6X586_9PAST</name>
<dbReference type="Pfam" id="PF01478">
    <property type="entry name" value="Peptidase_A24"/>
    <property type="match status" value="1"/>
</dbReference>
<reference evidence="4 5" key="2">
    <citation type="submission" date="2018-11" db="EMBL/GenBank/DDBJ databases">
        <title>Genomic Encyclopedia of Type Strains, Phase IV (KMG-IV): sequencing the most valuable type-strain genomes for metagenomic binning, comparative biology and taxonomic classification.</title>
        <authorList>
            <person name="Goeker M."/>
        </authorList>
    </citation>
    <scope>NUCLEOTIDE SEQUENCE [LARGE SCALE GENOMIC DNA]</scope>
    <source>
        <strain evidence="4 5">DSM 25797</strain>
    </source>
</reference>
<evidence type="ECO:0000313" key="3">
    <source>
        <dbReference type="EMBL" id="QIM65135.1"/>
    </source>
</evidence>
<gene>
    <name evidence="3" type="ORF">A4G17_06645</name>
    <name evidence="4" type="ORF">EDC49_0837</name>
</gene>
<evidence type="ECO:0000313" key="5">
    <source>
        <dbReference type="Proteomes" id="UP000276901"/>
    </source>
</evidence>
<feature type="transmembrane region" description="Helical" evidence="1">
    <location>
        <begin position="176"/>
        <end position="196"/>
    </location>
</feature>
<dbReference type="GO" id="GO:0016020">
    <property type="term" value="C:membrane"/>
    <property type="evidence" value="ECO:0007669"/>
    <property type="project" value="InterPro"/>
</dbReference>
<accession>A0AAE6X586</accession>
<dbReference type="Gene3D" id="1.20.120.1220">
    <property type="match status" value="1"/>
</dbReference>
<keyword evidence="1" id="KW-1133">Transmembrane helix</keyword>
<feature type="transmembrane region" description="Helical" evidence="1">
    <location>
        <begin position="132"/>
        <end position="149"/>
    </location>
</feature>
<feature type="transmembrane region" description="Helical" evidence="1">
    <location>
        <begin position="105"/>
        <end position="126"/>
    </location>
</feature>
<dbReference type="Proteomes" id="UP000502287">
    <property type="component" value="Chromosome"/>
</dbReference>
<dbReference type="InterPro" id="IPR000045">
    <property type="entry name" value="Prepilin_IV_endopep_pep"/>
</dbReference>
<proteinExistence type="predicted"/>
<evidence type="ECO:0000259" key="2">
    <source>
        <dbReference type="Pfam" id="PF01478"/>
    </source>
</evidence>
<evidence type="ECO:0000256" key="1">
    <source>
        <dbReference type="SAM" id="Phobius"/>
    </source>
</evidence>
<dbReference type="KEGG" id="fcl:A4G17_06645"/>
<feature type="transmembrane region" description="Helical" evidence="1">
    <location>
        <begin position="201"/>
        <end position="220"/>
    </location>
</feature>
<evidence type="ECO:0000313" key="4">
    <source>
        <dbReference type="EMBL" id="RPE96444.1"/>
    </source>
</evidence>
<feature type="domain" description="Prepilin type IV endopeptidase peptidase" evidence="2">
    <location>
        <begin position="82"/>
        <end position="190"/>
    </location>
</feature>
<dbReference type="AlphaFoldDB" id="A0AAE6X586"/>
<sequence length="222" mass="26523">MILFGISLLCAIWFHLEIKQFPHKINQQIYQDMQSLIPLNFSLQQCLAHSKLQPKNNRLSWLFFILYPFILILFTSHSLPIILMLFMLIYLSLLDYEYYLTDSRYVAYILLLSLANLLFFESHFLYEKICSLFFTFLFFSIFIPLTTWCYKKEVFGLGDAILFIAISPLFQLDQMLWLLLCSCLLGILFYLCYWLIKKEKLIKLPFIPFISFSTIALLWINY</sequence>
<feature type="transmembrane region" description="Helical" evidence="1">
    <location>
        <begin position="61"/>
        <end position="93"/>
    </location>
</feature>
<keyword evidence="1" id="KW-0472">Membrane</keyword>
<reference evidence="3 6" key="1">
    <citation type="submission" date="2016-03" db="EMBL/GenBank/DDBJ databases">
        <authorList>
            <person name="Hansen M.J."/>
            <person name="Bojesen A.M."/>
            <person name="Planet P."/>
        </authorList>
    </citation>
    <scope>NUCLEOTIDE SEQUENCE [LARGE SCALE GENOMIC DNA]</scope>
    <source>
        <strain evidence="3 6">HPA 21</strain>
    </source>
</reference>
<keyword evidence="5" id="KW-1185">Reference proteome</keyword>
<protein>
    <submittedName>
        <fullName evidence="4">Type 4 prepilin peptidase 1</fullName>
    </submittedName>
</protein>
<dbReference type="EMBL" id="RKQT01000001">
    <property type="protein sequence ID" value="RPE96444.1"/>
    <property type="molecule type" value="Genomic_DNA"/>
</dbReference>
<evidence type="ECO:0000313" key="6">
    <source>
        <dbReference type="Proteomes" id="UP000502287"/>
    </source>
</evidence>
<keyword evidence="1" id="KW-0812">Transmembrane</keyword>
<dbReference type="Proteomes" id="UP000276901">
    <property type="component" value="Unassembled WGS sequence"/>
</dbReference>
<dbReference type="EMBL" id="CP015029">
    <property type="protein sequence ID" value="QIM65135.1"/>
    <property type="molecule type" value="Genomic_DNA"/>
</dbReference>
<dbReference type="GO" id="GO:0004190">
    <property type="term" value="F:aspartic-type endopeptidase activity"/>
    <property type="evidence" value="ECO:0007669"/>
    <property type="project" value="InterPro"/>
</dbReference>
<organism evidence="3 6">
    <name type="scientific">Frederiksenia canicola</name>
    <dbReference type="NCBI Taxonomy" id="123824"/>
    <lineage>
        <taxon>Bacteria</taxon>
        <taxon>Pseudomonadati</taxon>
        <taxon>Pseudomonadota</taxon>
        <taxon>Gammaproteobacteria</taxon>
        <taxon>Pasteurellales</taxon>
        <taxon>Pasteurellaceae</taxon>
        <taxon>Frederiksenia</taxon>
    </lineage>
</organism>